<sequence>MRLVPRFSLRTAAVLITLLCLVVAMFAIWHRSAVDQQRAVAAIEAAGGWVKIEESTGYPWLRERLGPHYFDRVTFASVPGEFHWIRRLPQLREVELTGAFADADAGKLVQNRHIERVAVRVAQFGGQGLETLCRIKTLRAIEISGANLGSRDLVCLQRLPRLQSFSLAHAGLDDSTLQVLGSLPALEHLRLQGCLMDGTGFARLAKPTSFTRLKKLDLNSTSLTRAGLRAVAENTRLEQLNLSRTAISDEWLVELAAAESLSHLDLSSTLVTNAGIPHVLALSKLTFLNIAGTRITLSAISGDAKLPRLTGLGVNFHQLDSELAVDQFFQVHPAANLLVREQRLGIDRNSWSQVGNRSRAIALSMIQNHQQMFASYREMQLQLEGQNAQE</sequence>
<evidence type="ECO:0008006" key="4">
    <source>
        <dbReference type="Google" id="ProtNLM"/>
    </source>
</evidence>
<dbReference type="EMBL" id="JAMXLR010000043">
    <property type="protein sequence ID" value="MCO6044833.1"/>
    <property type="molecule type" value="Genomic_DNA"/>
</dbReference>
<accession>A0A9X2JHP0</accession>
<keyword evidence="1" id="KW-0472">Membrane</keyword>
<keyword evidence="1" id="KW-1133">Transmembrane helix</keyword>
<comment type="caution">
    <text evidence="2">The sequence shown here is derived from an EMBL/GenBank/DDBJ whole genome shotgun (WGS) entry which is preliminary data.</text>
</comment>
<name>A0A9X2JHP0_9BACT</name>
<protein>
    <recommendedName>
        <fullName evidence="4">Leucine Rich repeats (2 copies)</fullName>
    </recommendedName>
</protein>
<dbReference type="PANTHER" id="PTHR12904">
    <property type="match status" value="1"/>
</dbReference>
<organism evidence="2 3">
    <name type="scientific">Aeoliella straminimaris</name>
    <dbReference type="NCBI Taxonomy" id="2954799"/>
    <lineage>
        <taxon>Bacteria</taxon>
        <taxon>Pseudomonadati</taxon>
        <taxon>Planctomycetota</taxon>
        <taxon>Planctomycetia</taxon>
        <taxon>Pirellulales</taxon>
        <taxon>Lacipirellulaceae</taxon>
        <taxon>Aeoliella</taxon>
    </lineage>
</organism>
<keyword evidence="1" id="KW-0812">Transmembrane</keyword>
<dbReference type="Gene3D" id="3.80.10.10">
    <property type="entry name" value="Ribonuclease Inhibitor"/>
    <property type="match status" value="2"/>
</dbReference>
<proteinExistence type="predicted"/>
<evidence type="ECO:0000313" key="2">
    <source>
        <dbReference type="EMBL" id="MCO6044833.1"/>
    </source>
</evidence>
<gene>
    <name evidence="2" type="ORF">NG895_13050</name>
</gene>
<feature type="transmembrane region" description="Helical" evidence="1">
    <location>
        <begin position="12"/>
        <end position="29"/>
    </location>
</feature>
<dbReference type="InterPro" id="IPR032675">
    <property type="entry name" value="LRR_dom_sf"/>
</dbReference>
<dbReference type="RefSeq" id="WP_252852947.1">
    <property type="nucleotide sequence ID" value="NZ_JAMXLR010000043.1"/>
</dbReference>
<evidence type="ECO:0000256" key="1">
    <source>
        <dbReference type="SAM" id="Phobius"/>
    </source>
</evidence>
<dbReference type="InterPro" id="IPR051341">
    <property type="entry name" value="Zyg-11_UBL_adapter"/>
</dbReference>
<dbReference type="AlphaFoldDB" id="A0A9X2JHP0"/>
<dbReference type="Proteomes" id="UP001155241">
    <property type="component" value="Unassembled WGS sequence"/>
</dbReference>
<evidence type="ECO:0000313" key="3">
    <source>
        <dbReference type="Proteomes" id="UP001155241"/>
    </source>
</evidence>
<dbReference type="SUPFAM" id="SSF52047">
    <property type="entry name" value="RNI-like"/>
    <property type="match status" value="1"/>
</dbReference>
<reference evidence="2" key="1">
    <citation type="submission" date="2022-06" db="EMBL/GenBank/DDBJ databases">
        <title>Aeoliella straminimaris, a novel planctomycete from sediments.</title>
        <authorList>
            <person name="Vitorino I.R."/>
            <person name="Lage O.M."/>
        </authorList>
    </citation>
    <scope>NUCLEOTIDE SEQUENCE</scope>
    <source>
        <strain evidence="2">ICT_H6.2</strain>
    </source>
</reference>
<keyword evidence="3" id="KW-1185">Reference proteome</keyword>
<dbReference type="PANTHER" id="PTHR12904:SF23">
    <property type="entry name" value="PROTEIN ZER-1 HOMOLOG"/>
    <property type="match status" value="1"/>
</dbReference>